<dbReference type="Proteomes" id="UP001501676">
    <property type="component" value="Unassembled WGS sequence"/>
</dbReference>
<proteinExistence type="predicted"/>
<sequence>MRVLTAPRKRPSRPAPVVAAMVLVNLTGVGLFVLSLLFATLGPAVFFVPLVAAVMMGWLGRGIWRGSRGAYVITLMIAVIVALAGIASISGTASLLMTAVQLLVPAALIALLTARAQTRAYYWRR</sequence>
<dbReference type="RefSeq" id="WP_345728962.1">
    <property type="nucleotide sequence ID" value="NZ_BAAAYN010000021.1"/>
</dbReference>
<feature type="transmembrane region" description="Helical" evidence="1">
    <location>
        <begin position="71"/>
        <end position="89"/>
    </location>
</feature>
<keyword evidence="3" id="KW-1185">Reference proteome</keyword>
<evidence type="ECO:0000256" key="1">
    <source>
        <dbReference type="SAM" id="Phobius"/>
    </source>
</evidence>
<feature type="transmembrane region" description="Helical" evidence="1">
    <location>
        <begin position="44"/>
        <end position="64"/>
    </location>
</feature>
<organism evidence="2 3">
    <name type="scientific">Cryptosporangium minutisporangium</name>
    <dbReference type="NCBI Taxonomy" id="113569"/>
    <lineage>
        <taxon>Bacteria</taxon>
        <taxon>Bacillati</taxon>
        <taxon>Actinomycetota</taxon>
        <taxon>Actinomycetes</taxon>
        <taxon>Cryptosporangiales</taxon>
        <taxon>Cryptosporangiaceae</taxon>
        <taxon>Cryptosporangium</taxon>
    </lineage>
</organism>
<keyword evidence="1" id="KW-0812">Transmembrane</keyword>
<gene>
    <name evidence="2" type="ORF">GCM10020369_32700</name>
</gene>
<feature type="transmembrane region" description="Helical" evidence="1">
    <location>
        <begin position="95"/>
        <end position="114"/>
    </location>
</feature>
<dbReference type="EMBL" id="BAAAYN010000021">
    <property type="protein sequence ID" value="GAA3388038.1"/>
    <property type="molecule type" value="Genomic_DNA"/>
</dbReference>
<keyword evidence="1" id="KW-1133">Transmembrane helix</keyword>
<reference evidence="3" key="1">
    <citation type="journal article" date="2019" name="Int. J. Syst. Evol. Microbiol.">
        <title>The Global Catalogue of Microorganisms (GCM) 10K type strain sequencing project: providing services to taxonomists for standard genome sequencing and annotation.</title>
        <authorList>
            <consortium name="The Broad Institute Genomics Platform"/>
            <consortium name="The Broad Institute Genome Sequencing Center for Infectious Disease"/>
            <person name="Wu L."/>
            <person name="Ma J."/>
        </authorList>
    </citation>
    <scope>NUCLEOTIDE SEQUENCE [LARGE SCALE GENOMIC DNA]</scope>
    <source>
        <strain evidence="3">JCM 9458</strain>
    </source>
</reference>
<evidence type="ECO:0000313" key="2">
    <source>
        <dbReference type="EMBL" id="GAA3388038.1"/>
    </source>
</evidence>
<feature type="transmembrane region" description="Helical" evidence="1">
    <location>
        <begin position="17"/>
        <end position="38"/>
    </location>
</feature>
<protein>
    <submittedName>
        <fullName evidence="2">Uncharacterized protein</fullName>
    </submittedName>
</protein>
<keyword evidence="1" id="KW-0472">Membrane</keyword>
<name>A0ABP6SYH1_9ACTN</name>
<comment type="caution">
    <text evidence="2">The sequence shown here is derived from an EMBL/GenBank/DDBJ whole genome shotgun (WGS) entry which is preliminary data.</text>
</comment>
<evidence type="ECO:0000313" key="3">
    <source>
        <dbReference type="Proteomes" id="UP001501676"/>
    </source>
</evidence>
<accession>A0ABP6SYH1</accession>